<dbReference type="NCBIfam" id="TIGR00594">
    <property type="entry name" value="polc"/>
    <property type="match status" value="1"/>
</dbReference>
<evidence type="ECO:0000256" key="1">
    <source>
        <dbReference type="ARBA" id="ARBA00004496"/>
    </source>
</evidence>
<reference evidence="11 12" key="1">
    <citation type="submission" date="2015-11" db="EMBL/GenBank/DDBJ databases">
        <title>Genomic analysis of 38 Legionella species identifies large and diverse effector repertoires.</title>
        <authorList>
            <person name="Burstein D."/>
            <person name="Amaro F."/>
            <person name="Zusman T."/>
            <person name="Lifshitz Z."/>
            <person name="Cohen O."/>
            <person name="Gilbert J.A."/>
            <person name="Pupko T."/>
            <person name="Shuman H.A."/>
            <person name="Segal G."/>
        </authorList>
    </citation>
    <scope>NUCLEOTIDE SEQUENCE [LARGE SCALE GENOMIC DNA]</scope>
    <source>
        <strain evidence="11 12">Bercovier 4</strain>
    </source>
</reference>
<dbReference type="InterPro" id="IPR004013">
    <property type="entry name" value="PHP_dom"/>
</dbReference>
<dbReference type="NCBIfam" id="NF004226">
    <property type="entry name" value="PRK05673.1"/>
    <property type="match status" value="1"/>
</dbReference>
<protein>
    <recommendedName>
        <fullName evidence="3">DNA polymerase III subunit alpha</fullName>
        <ecNumber evidence="2">2.7.7.7</ecNumber>
    </recommendedName>
</protein>
<dbReference type="InterPro" id="IPR011708">
    <property type="entry name" value="DNA_pol3_alpha_NTPase_dom"/>
</dbReference>
<comment type="catalytic activity">
    <reaction evidence="9">
        <text>DNA(n) + a 2'-deoxyribonucleoside 5'-triphosphate = DNA(n+1) + diphosphate</text>
        <dbReference type="Rhea" id="RHEA:22508"/>
        <dbReference type="Rhea" id="RHEA-COMP:17339"/>
        <dbReference type="Rhea" id="RHEA-COMP:17340"/>
        <dbReference type="ChEBI" id="CHEBI:33019"/>
        <dbReference type="ChEBI" id="CHEBI:61560"/>
        <dbReference type="ChEBI" id="CHEBI:173112"/>
        <dbReference type="EC" id="2.7.7.7"/>
    </reaction>
</comment>
<dbReference type="PANTHER" id="PTHR32294:SF0">
    <property type="entry name" value="DNA POLYMERASE III SUBUNIT ALPHA"/>
    <property type="match status" value="1"/>
</dbReference>
<dbReference type="GO" id="GO:0008408">
    <property type="term" value="F:3'-5' exonuclease activity"/>
    <property type="evidence" value="ECO:0007669"/>
    <property type="project" value="InterPro"/>
</dbReference>
<feature type="domain" description="Polymerase/histidinol phosphatase N-terminal" evidence="10">
    <location>
        <begin position="6"/>
        <end position="73"/>
    </location>
</feature>
<dbReference type="GO" id="GO:0003676">
    <property type="term" value="F:nucleic acid binding"/>
    <property type="evidence" value="ECO:0007669"/>
    <property type="project" value="InterPro"/>
</dbReference>
<dbReference type="Pfam" id="PF20914">
    <property type="entry name" value="DNA_pol_IIIA_C"/>
    <property type="match status" value="1"/>
</dbReference>
<evidence type="ECO:0000256" key="3">
    <source>
        <dbReference type="ARBA" id="ARBA00019114"/>
    </source>
</evidence>
<keyword evidence="12" id="KW-1185">Reference proteome</keyword>
<keyword evidence="6 11" id="KW-0548">Nucleotidyltransferase</keyword>
<dbReference type="FunFam" id="1.10.10.1600:FF:000001">
    <property type="entry name" value="DNA polymerase III subunit alpha"/>
    <property type="match status" value="1"/>
</dbReference>
<dbReference type="GO" id="GO:0006260">
    <property type="term" value="P:DNA replication"/>
    <property type="evidence" value="ECO:0007669"/>
    <property type="project" value="UniProtKB-KW"/>
</dbReference>
<dbReference type="InterPro" id="IPR049821">
    <property type="entry name" value="PolIIIA_DnaE1_PHP"/>
</dbReference>
<evidence type="ECO:0000313" key="11">
    <source>
        <dbReference type="EMBL" id="KTD33622.1"/>
    </source>
</evidence>
<organism evidence="11 12">
    <name type="scientific">Legionella israelensis</name>
    <dbReference type="NCBI Taxonomy" id="454"/>
    <lineage>
        <taxon>Bacteria</taxon>
        <taxon>Pseudomonadati</taxon>
        <taxon>Pseudomonadota</taxon>
        <taxon>Gammaproteobacteria</taxon>
        <taxon>Legionellales</taxon>
        <taxon>Legionellaceae</taxon>
        <taxon>Legionella</taxon>
    </lineage>
</organism>
<dbReference type="Pfam" id="PF02811">
    <property type="entry name" value="PHP"/>
    <property type="match status" value="1"/>
</dbReference>
<evidence type="ECO:0000256" key="8">
    <source>
        <dbReference type="ARBA" id="ARBA00022932"/>
    </source>
</evidence>
<dbReference type="Pfam" id="PF01336">
    <property type="entry name" value="tRNA_anti-codon"/>
    <property type="match status" value="1"/>
</dbReference>
<dbReference type="InterPro" id="IPR004805">
    <property type="entry name" value="DnaE2/DnaE/PolC"/>
</dbReference>
<evidence type="ECO:0000256" key="7">
    <source>
        <dbReference type="ARBA" id="ARBA00022705"/>
    </source>
</evidence>
<dbReference type="CDD" id="cd04485">
    <property type="entry name" value="DnaE_OBF"/>
    <property type="match status" value="1"/>
</dbReference>
<dbReference type="InterPro" id="IPR004365">
    <property type="entry name" value="NA-bd_OB_tRNA"/>
</dbReference>
<dbReference type="InterPro" id="IPR041931">
    <property type="entry name" value="DNA_pol3_alpha_thumb_dom"/>
</dbReference>
<dbReference type="InterPro" id="IPR016195">
    <property type="entry name" value="Pol/histidinol_Pase-like"/>
</dbReference>
<keyword evidence="5 11" id="KW-0808">Transferase</keyword>
<dbReference type="CDD" id="cd07433">
    <property type="entry name" value="PHP_PolIIIA_DnaE1"/>
    <property type="match status" value="1"/>
</dbReference>
<evidence type="ECO:0000256" key="9">
    <source>
        <dbReference type="ARBA" id="ARBA00049244"/>
    </source>
</evidence>
<accession>A0A0W0WNE9</accession>
<dbReference type="FunFam" id="1.10.150.870:FF:000001">
    <property type="entry name" value="DNA polymerase III subunit alpha"/>
    <property type="match status" value="1"/>
</dbReference>
<dbReference type="SMART" id="SM00481">
    <property type="entry name" value="POLIIIAc"/>
    <property type="match status" value="1"/>
</dbReference>
<dbReference type="PANTHER" id="PTHR32294">
    <property type="entry name" value="DNA POLYMERASE III SUBUNIT ALPHA"/>
    <property type="match status" value="1"/>
</dbReference>
<keyword evidence="8" id="KW-0239">DNA-directed DNA polymerase</keyword>
<dbReference type="InterPro" id="IPR012340">
    <property type="entry name" value="NA-bd_OB-fold"/>
</dbReference>
<dbReference type="EMBL" id="LNYH01000009">
    <property type="protein sequence ID" value="KTD33622.1"/>
    <property type="molecule type" value="Genomic_DNA"/>
</dbReference>
<dbReference type="Pfam" id="PF14579">
    <property type="entry name" value="HHH_6"/>
    <property type="match status" value="1"/>
</dbReference>
<dbReference type="RefSeq" id="WP_058500718.1">
    <property type="nucleotide sequence ID" value="NZ_CAAAJA010000023.1"/>
</dbReference>
<keyword evidence="4" id="KW-0963">Cytoplasm</keyword>
<evidence type="ECO:0000313" key="12">
    <source>
        <dbReference type="Proteomes" id="UP000054761"/>
    </source>
</evidence>
<evidence type="ECO:0000256" key="5">
    <source>
        <dbReference type="ARBA" id="ARBA00022679"/>
    </source>
</evidence>
<dbReference type="Gene3D" id="1.10.10.1600">
    <property type="entry name" value="Bacterial DNA polymerase III alpha subunit, thumb domain"/>
    <property type="match status" value="1"/>
</dbReference>
<comment type="subcellular location">
    <subcellularLocation>
        <location evidence="1">Cytoplasm</location>
    </subcellularLocation>
</comment>
<dbReference type="EC" id="2.7.7.7" evidence="2"/>
<dbReference type="GO" id="GO:0005737">
    <property type="term" value="C:cytoplasm"/>
    <property type="evidence" value="ECO:0007669"/>
    <property type="project" value="UniProtKB-SubCell"/>
</dbReference>
<dbReference type="Gene3D" id="2.40.50.140">
    <property type="entry name" value="Nucleic acid-binding proteins"/>
    <property type="match status" value="1"/>
</dbReference>
<dbReference type="STRING" id="454.Lisr_0330"/>
<dbReference type="InterPro" id="IPR003141">
    <property type="entry name" value="Pol/His_phosphatase_N"/>
</dbReference>
<dbReference type="Pfam" id="PF07733">
    <property type="entry name" value="DNA_pol3_alpha"/>
    <property type="match status" value="1"/>
</dbReference>
<dbReference type="Gene3D" id="1.10.150.870">
    <property type="match status" value="1"/>
</dbReference>
<dbReference type="AlphaFoldDB" id="A0A0W0WNE9"/>
<proteinExistence type="predicted"/>
<evidence type="ECO:0000256" key="6">
    <source>
        <dbReference type="ARBA" id="ARBA00022695"/>
    </source>
</evidence>
<name>A0A0W0WNE9_9GAMM</name>
<dbReference type="PATRIC" id="fig|454.4.peg.344"/>
<dbReference type="Proteomes" id="UP000054761">
    <property type="component" value="Unassembled WGS sequence"/>
</dbReference>
<evidence type="ECO:0000256" key="4">
    <source>
        <dbReference type="ARBA" id="ARBA00022490"/>
    </source>
</evidence>
<dbReference type="Gene3D" id="3.20.20.140">
    <property type="entry name" value="Metal-dependent hydrolases"/>
    <property type="match status" value="1"/>
</dbReference>
<dbReference type="InterPro" id="IPR029460">
    <property type="entry name" value="DNAPol_HHH"/>
</dbReference>
<dbReference type="Pfam" id="PF17657">
    <property type="entry name" value="DNA_pol3_finger"/>
    <property type="match status" value="1"/>
</dbReference>
<gene>
    <name evidence="11" type="primary">dnaE</name>
    <name evidence="11" type="ORF">Lisr_0330</name>
</gene>
<dbReference type="InterPro" id="IPR048472">
    <property type="entry name" value="DNA_pol_IIIA_C"/>
</dbReference>
<dbReference type="NCBIfam" id="NF005298">
    <property type="entry name" value="PRK06826.1"/>
    <property type="match status" value="1"/>
</dbReference>
<evidence type="ECO:0000259" key="10">
    <source>
        <dbReference type="SMART" id="SM00481"/>
    </source>
</evidence>
<evidence type="ECO:0000256" key="2">
    <source>
        <dbReference type="ARBA" id="ARBA00012417"/>
    </source>
</evidence>
<dbReference type="InterPro" id="IPR040982">
    <property type="entry name" value="DNA_pol3_finger"/>
</dbReference>
<dbReference type="GO" id="GO:0003887">
    <property type="term" value="F:DNA-directed DNA polymerase activity"/>
    <property type="evidence" value="ECO:0007669"/>
    <property type="project" value="UniProtKB-KW"/>
</dbReference>
<keyword evidence="7" id="KW-0235">DNA replication</keyword>
<dbReference type="SUPFAM" id="SSF89550">
    <property type="entry name" value="PHP domain-like"/>
    <property type="match status" value="1"/>
</dbReference>
<comment type="caution">
    <text evidence="11">The sequence shown here is derived from an EMBL/GenBank/DDBJ whole genome shotgun (WGS) entry which is preliminary data.</text>
</comment>
<sequence length="1148" mass="129725">MHQRFVHLRMHSEYSLIDGLIRIKPLMKVLPERGMCSVALTDHCNLFAAVKLFKAALEHGIKPIIGADLLCHDPEKPENTFSLVLLCQNSEGYRHLTRLVSKAYQEGQYQGKPHVQTQWIPECTEGLIALSGGRTGDIGQALIHDDFELAKSRAHYWSQIFPARFYLEIQRTNRNDENYYNEKLIELAQALHLPLVATNDVRFLNEDDFSAHEARVCIHDGYTLADPRRRQLYSAKQYLRSADEMEELFSDLPSALQNTVEISKRCSVDLDLGQNYLPNFPLPQGSTVESYLSELSRKGLNERLEKILCHQPSEKRKQLRVEYDKRLETELNVINNMGFPGYFLIVADFIQWAKKNGIPVGPGRGSGAGSLVAYALKITDLDPLEFELLFERFLNPERVSMPDFDIDFCMEGRDRVIEYVAEKYGRQSVSQIITFGTMAAKAVIRDVGRVFGHPYGFVDKLAKLIPFEIGMTLSKALEQEEELRRRYEEEDEVRELFDLALKLEGITRNAGKHAGGVVIAPSQLTDFTAIYCEEGSTQIVSQFDKDDVEAAGLVKFDFLGLRTLTIIDWAVDIINQQRASQGLPAIDIAEIPIDDQQTFDLLKHCQTTAVFQLESRGMKELINRLQPDCFEEIIALVALFRPGPLQSGMVDDFIDRKHGRAKVEYPHPDLEPILKPTYGVILYQEQVMQIAQILANYTLGAADLLRRAMGKKKPEEMAKQREIFTEGATSRGVDEKTATYIFDLMEKFAGYGFNKSHSAAYALVAYQTAWLKAHYPAAFMAAVMSSDMDNTDKVVNFMDECARMNLKVLPPCVNRSQYKFTVDNEQNILYGLGAIKGVGESAISCIIEERKQGGVFSDLFSFAKRLDLKKVNRRVFEALIKSGAMDDWKIERSVLAASIDNVLKMAEREHQNQATGQFELLSFFDEALSDESYVNCRPWTEKQRLDAERETLGFYLTGHPVDQYRREFKGIISMVSELDPLAQKKAYICGQICGLRKIVTKRGKKLVIIGIDDATAKIDVVVFSEVFDAFSQEVSGGDILIIEGDIATDDYNGGVKMTASQLYTVEAARTRFARCLQITFDTSQHALLAPIQSTLKAHTGACSVNMIYRNEKAKVELNLGSEWSVKPEDQLIRLLNELLGEQSAVMLY</sequence>
<dbReference type="OrthoDB" id="9803237at2"/>